<accession>A0A7W7P312</accession>
<protein>
    <submittedName>
        <fullName evidence="1">Uncharacterized protein</fullName>
    </submittedName>
</protein>
<name>A0A7W7P312_PSENT</name>
<reference evidence="1 2" key="1">
    <citation type="submission" date="2020-08" db="EMBL/GenBank/DDBJ databases">
        <title>Functional genomics of gut bacteria from endangered species of beetles.</title>
        <authorList>
            <person name="Carlos-Shanley C."/>
        </authorList>
    </citation>
    <scope>NUCLEOTIDE SEQUENCE [LARGE SCALE GENOMIC DNA]</scope>
    <source>
        <strain evidence="1 2">S00179</strain>
    </source>
</reference>
<proteinExistence type="predicted"/>
<dbReference type="Proteomes" id="UP000566995">
    <property type="component" value="Unassembled WGS sequence"/>
</dbReference>
<dbReference type="AlphaFoldDB" id="A0A7W7P312"/>
<evidence type="ECO:0000313" key="2">
    <source>
        <dbReference type="Proteomes" id="UP000566995"/>
    </source>
</evidence>
<dbReference type="RefSeq" id="WP_184592720.1">
    <property type="nucleotide sequence ID" value="NZ_JACHLI010000018.1"/>
</dbReference>
<gene>
    <name evidence="1" type="ORF">HNP46_004220</name>
</gene>
<dbReference type="EMBL" id="JACHLI010000018">
    <property type="protein sequence ID" value="MBB4865339.1"/>
    <property type="molecule type" value="Genomic_DNA"/>
</dbReference>
<organism evidence="1 2">
    <name type="scientific">Pseudomonas nitroreducens</name>
    <dbReference type="NCBI Taxonomy" id="46680"/>
    <lineage>
        <taxon>Bacteria</taxon>
        <taxon>Pseudomonadati</taxon>
        <taxon>Pseudomonadota</taxon>
        <taxon>Gammaproteobacteria</taxon>
        <taxon>Pseudomonadales</taxon>
        <taxon>Pseudomonadaceae</taxon>
        <taxon>Pseudomonas</taxon>
    </lineage>
</organism>
<sequence>MSARYEKLRIFFEEAGQDRTLEILSKVAGREPLLDVAVSLLADPRPEVIDDLHRALEYVPERMNARIVSMQLARNDHDMVLYEYLGIVAYVAHSMAEQDPDLSGEVFKVISRHQEDSFTNSVDWATKLLSKMKPALDGLRAAFGYVDALLLSYGKDEKAYTLAKQAMFQACKIATKGGFWDELAPAMHFAMGRYRSKSSPLIDEYVHAVLDSQERENASTWLKLCLISGRDAGAIPFDQGEQLFYRLRDLGVGDQYAAGPLYASALDVEPKLLLNWAMGKSVSKSRGWGMLNEETCAIFVQGVVDKVSAEAIERGDPDLLRRCSTSLLAALGNTQVRDMTTYGKGNPSWLYPSLEILLAHADITTAVEAVDEVPGIYLQDYILRHHPEFGNLVTDKGATRTMIEGFEL</sequence>
<comment type="caution">
    <text evidence="1">The sequence shown here is derived from an EMBL/GenBank/DDBJ whole genome shotgun (WGS) entry which is preliminary data.</text>
</comment>
<evidence type="ECO:0000313" key="1">
    <source>
        <dbReference type="EMBL" id="MBB4865339.1"/>
    </source>
</evidence>